<gene>
    <name evidence="2" type="ORF">ANCCAN_00869</name>
</gene>
<dbReference type="EMBL" id="JOJR01000004">
    <property type="protein sequence ID" value="RCN52874.1"/>
    <property type="molecule type" value="Genomic_DNA"/>
</dbReference>
<evidence type="ECO:0000256" key="1">
    <source>
        <dbReference type="SAM" id="SignalP"/>
    </source>
</evidence>
<reference evidence="2 3" key="1">
    <citation type="submission" date="2014-10" db="EMBL/GenBank/DDBJ databases">
        <title>Draft genome of the hookworm Ancylostoma caninum.</title>
        <authorList>
            <person name="Mitreva M."/>
        </authorList>
    </citation>
    <scope>NUCLEOTIDE SEQUENCE [LARGE SCALE GENOMIC DNA]</scope>
    <source>
        <strain evidence="2 3">Baltimore</strain>
    </source>
</reference>
<comment type="caution">
    <text evidence="2">The sequence shown here is derived from an EMBL/GenBank/DDBJ whole genome shotgun (WGS) entry which is preliminary data.</text>
</comment>
<keyword evidence="3" id="KW-1185">Reference proteome</keyword>
<dbReference type="OrthoDB" id="5833681at2759"/>
<dbReference type="PANTHER" id="PTHR34401">
    <property type="entry name" value="PROTEIN CBG12388-RELATED"/>
    <property type="match status" value="1"/>
</dbReference>
<feature type="signal peptide" evidence="1">
    <location>
        <begin position="1"/>
        <end position="17"/>
    </location>
</feature>
<sequence length="221" mass="24547">MNRVIFLLAFLVIPTKTEMLRQCRCQELQNCRPLTAMEILQCGDKCQRHAPSLGMSYPAFRMCLMQIGAPVESMIRCAADALSNTCAIGPPAMVPKRTVDTFKLAVLSEATTVVKRGGVGHLAQPIFKRGMPFATCHLKCMFQMATRCINKKKCGLTLPNDTELVGVLKQCMIQSDLGTVGFRRLCQCVASTGIRYSFLTTYYLSFFLSLETGGLHKFVKE</sequence>
<dbReference type="Proteomes" id="UP000252519">
    <property type="component" value="Unassembled WGS sequence"/>
</dbReference>
<accession>A0A368H8H3</accession>
<evidence type="ECO:0000313" key="2">
    <source>
        <dbReference type="EMBL" id="RCN52874.1"/>
    </source>
</evidence>
<evidence type="ECO:0000313" key="3">
    <source>
        <dbReference type="Proteomes" id="UP000252519"/>
    </source>
</evidence>
<organism evidence="2 3">
    <name type="scientific">Ancylostoma caninum</name>
    <name type="common">Dog hookworm</name>
    <dbReference type="NCBI Taxonomy" id="29170"/>
    <lineage>
        <taxon>Eukaryota</taxon>
        <taxon>Metazoa</taxon>
        <taxon>Ecdysozoa</taxon>
        <taxon>Nematoda</taxon>
        <taxon>Chromadorea</taxon>
        <taxon>Rhabditida</taxon>
        <taxon>Rhabditina</taxon>
        <taxon>Rhabditomorpha</taxon>
        <taxon>Strongyloidea</taxon>
        <taxon>Ancylostomatidae</taxon>
        <taxon>Ancylostomatinae</taxon>
        <taxon>Ancylostoma</taxon>
    </lineage>
</organism>
<evidence type="ECO:0008006" key="4">
    <source>
        <dbReference type="Google" id="ProtNLM"/>
    </source>
</evidence>
<dbReference type="AlphaFoldDB" id="A0A368H8H3"/>
<protein>
    <recommendedName>
        <fullName evidence="4">DB module</fullName>
    </recommendedName>
</protein>
<proteinExistence type="predicted"/>
<dbReference type="PANTHER" id="PTHR34401:SF3">
    <property type="entry name" value="DB DOMAIN-CONTAINING PROTEIN"/>
    <property type="match status" value="1"/>
</dbReference>
<name>A0A368H8H3_ANCCA</name>
<keyword evidence="1" id="KW-0732">Signal</keyword>
<dbReference type="STRING" id="29170.A0A368H8H3"/>
<feature type="chain" id="PRO_5017066512" description="DB module" evidence="1">
    <location>
        <begin position="18"/>
        <end position="221"/>
    </location>
</feature>